<dbReference type="GO" id="GO:0005634">
    <property type="term" value="C:nucleus"/>
    <property type="evidence" value="ECO:0007669"/>
    <property type="project" value="UniProtKB-SubCell"/>
</dbReference>
<dbReference type="GO" id="GO:0003684">
    <property type="term" value="F:damaged DNA binding"/>
    <property type="evidence" value="ECO:0007669"/>
    <property type="project" value="TreeGrafter"/>
</dbReference>
<dbReference type="PANTHER" id="PTHR23240">
    <property type="entry name" value="DNA CROSS-LINK REPAIR PROTEIN PSO2/SNM1-RELATED"/>
    <property type="match status" value="1"/>
</dbReference>
<evidence type="ECO:0000256" key="4">
    <source>
        <dbReference type="ARBA" id="ARBA00022759"/>
    </source>
</evidence>
<dbReference type="PANTHER" id="PTHR23240:SF8">
    <property type="entry name" value="PROTEIN ARTEMIS"/>
    <property type="match status" value="1"/>
</dbReference>
<dbReference type="Gene3D" id="3.40.50.12650">
    <property type="match status" value="1"/>
</dbReference>
<accession>A0AAN7VGE7</accession>
<evidence type="ECO:0000313" key="15">
    <source>
        <dbReference type="EMBL" id="KAK5645116.1"/>
    </source>
</evidence>
<feature type="domain" description="DNA repair metallo-beta-lactamase" evidence="14">
    <location>
        <begin position="236"/>
        <end position="327"/>
    </location>
</feature>
<protein>
    <recommendedName>
        <fullName evidence="11">Protein artemis</fullName>
    </recommendedName>
    <alternativeName>
        <fullName evidence="12">DNA cross-link repair 1C protein</fullName>
    </alternativeName>
</protein>
<dbReference type="GO" id="GO:0036297">
    <property type="term" value="P:interstrand cross-link repair"/>
    <property type="evidence" value="ECO:0007669"/>
    <property type="project" value="TreeGrafter"/>
</dbReference>
<keyword evidence="9" id="KW-0234">DNA repair</keyword>
<comment type="subcellular location">
    <subcellularLocation>
        <location evidence="1">Nucleus</location>
    </subcellularLocation>
</comment>
<dbReference type="EMBL" id="JAVRBK010000004">
    <property type="protein sequence ID" value="KAK5645116.1"/>
    <property type="molecule type" value="Genomic_DNA"/>
</dbReference>
<evidence type="ECO:0000256" key="6">
    <source>
        <dbReference type="ARBA" id="ARBA00022801"/>
    </source>
</evidence>
<keyword evidence="3" id="KW-0540">Nuclease</keyword>
<keyword evidence="6" id="KW-0378">Hydrolase</keyword>
<evidence type="ECO:0000256" key="13">
    <source>
        <dbReference type="SAM" id="MobiDB-lite"/>
    </source>
</evidence>
<reference evidence="15 16" key="1">
    <citation type="journal article" date="2024" name="Insects">
        <title>An Improved Chromosome-Level Genome Assembly of the Firefly Pyrocoelia pectoralis.</title>
        <authorList>
            <person name="Fu X."/>
            <person name="Meyer-Rochow V.B."/>
            <person name="Ballantyne L."/>
            <person name="Zhu X."/>
        </authorList>
    </citation>
    <scope>NUCLEOTIDE SEQUENCE [LARGE SCALE GENOMIC DNA]</scope>
    <source>
        <strain evidence="15">XCY_ONT2</strain>
    </source>
</reference>
<organism evidence="15 16">
    <name type="scientific">Pyrocoelia pectoralis</name>
    <dbReference type="NCBI Taxonomy" id="417401"/>
    <lineage>
        <taxon>Eukaryota</taxon>
        <taxon>Metazoa</taxon>
        <taxon>Ecdysozoa</taxon>
        <taxon>Arthropoda</taxon>
        <taxon>Hexapoda</taxon>
        <taxon>Insecta</taxon>
        <taxon>Pterygota</taxon>
        <taxon>Neoptera</taxon>
        <taxon>Endopterygota</taxon>
        <taxon>Coleoptera</taxon>
        <taxon>Polyphaga</taxon>
        <taxon>Elateriformia</taxon>
        <taxon>Elateroidea</taxon>
        <taxon>Lampyridae</taxon>
        <taxon>Lampyrinae</taxon>
        <taxon>Pyrocoelia</taxon>
    </lineage>
</organism>
<evidence type="ECO:0000256" key="10">
    <source>
        <dbReference type="ARBA" id="ARBA00023242"/>
    </source>
</evidence>
<feature type="region of interest" description="Disordered" evidence="13">
    <location>
        <begin position="352"/>
        <end position="382"/>
    </location>
</feature>
<keyword evidence="4" id="KW-0255">Endonuclease</keyword>
<dbReference type="GO" id="GO:0006303">
    <property type="term" value="P:double-strand break repair via nonhomologous end joining"/>
    <property type="evidence" value="ECO:0007669"/>
    <property type="project" value="TreeGrafter"/>
</dbReference>
<evidence type="ECO:0000259" key="14">
    <source>
        <dbReference type="Pfam" id="PF07522"/>
    </source>
</evidence>
<evidence type="ECO:0000256" key="8">
    <source>
        <dbReference type="ARBA" id="ARBA00023172"/>
    </source>
</evidence>
<evidence type="ECO:0000256" key="12">
    <source>
        <dbReference type="ARBA" id="ARBA00042677"/>
    </source>
</evidence>
<evidence type="ECO:0000256" key="3">
    <source>
        <dbReference type="ARBA" id="ARBA00022722"/>
    </source>
</evidence>
<proteinExistence type="inferred from homology"/>
<dbReference type="GO" id="GO:0000723">
    <property type="term" value="P:telomere maintenance"/>
    <property type="evidence" value="ECO:0007669"/>
    <property type="project" value="TreeGrafter"/>
</dbReference>
<comment type="caution">
    <text evidence="15">The sequence shown here is derived from an EMBL/GenBank/DDBJ whole genome shotgun (WGS) entry which is preliminary data.</text>
</comment>
<dbReference type="InterPro" id="IPR011084">
    <property type="entry name" value="DRMBL"/>
</dbReference>
<evidence type="ECO:0000256" key="9">
    <source>
        <dbReference type="ARBA" id="ARBA00023204"/>
    </source>
</evidence>
<dbReference type="AlphaFoldDB" id="A0AAN7VGE7"/>
<dbReference type="Proteomes" id="UP001329430">
    <property type="component" value="Chromosome 4"/>
</dbReference>
<dbReference type="SUPFAM" id="SSF56281">
    <property type="entry name" value="Metallo-hydrolase/oxidoreductase"/>
    <property type="match status" value="1"/>
</dbReference>
<name>A0AAN7VGE7_9COLE</name>
<evidence type="ECO:0000256" key="2">
    <source>
        <dbReference type="ARBA" id="ARBA00010304"/>
    </source>
</evidence>
<dbReference type="GO" id="GO:0004519">
    <property type="term" value="F:endonuclease activity"/>
    <property type="evidence" value="ECO:0007669"/>
    <property type="project" value="UniProtKB-KW"/>
</dbReference>
<evidence type="ECO:0000256" key="1">
    <source>
        <dbReference type="ARBA" id="ARBA00004123"/>
    </source>
</evidence>
<keyword evidence="16" id="KW-1185">Reference proteome</keyword>
<dbReference type="InterPro" id="IPR036866">
    <property type="entry name" value="RibonucZ/Hydroxyglut_hydro"/>
</dbReference>
<keyword evidence="10" id="KW-0539">Nucleus</keyword>
<evidence type="ECO:0000313" key="16">
    <source>
        <dbReference type="Proteomes" id="UP001329430"/>
    </source>
</evidence>
<keyword evidence="8" id="KW-0233">DNA recombination</keyword>
<evidence type="ECO:0000256" key="7">
    <source>
        <dbReference type="ARBA" id="ARBA00022839"/>
    </source>
</evidence>
<dbReference type="GO" id="GO:0006310">
    <property type="term" value="P:DNA recombination"/>
    <property type="evidence" value="ECO:0007669"/>
    <property type="project" value="UniProtKB-KW"/>
</dbReference>
<sequence length="402" mass="46854">MSTFNGKIIEISEISVDRFEKNNENSLVYFLSHCHTDHMRGLPNWSFQTSLLVRPEVFLYATPISVKILKHLYPQIESKLIEIEIYNSTLIKIPDKDTHLTVTALPAGHCPGSVMFLFETVDKTILYTGDYRVSASDLRKYKAFYSLGKVKRIDKMYLDTTFFNLSYFKFPPRSDSINHMFTVIQEWIKQSSAHIIKIVPSATYGSEYLFMEIAKIVGMPIHVNPTTYNLYKCIPEMDKSITLNSTETQIHASCGSQFKKICKENNETLIVRTIKPSTLWWKNKNMDRIQVERGDYRVCYSCHASFEEIEQFLLFLKPLEVHPCVVPDHHIEREQMFELLEKVMSSYRSKSSEENEECKLFRDSKNGTKTPEKNENSELEDVLGSPVNTFKRKRLWLQTEKD</sequence>
<dbReference type="GO" id="GO:0035312">
    <property type="term" value="F:5'-3' DNA exonuclease activity"/>
    <property type="evidence" value="ECO:0007669"/>
    <property type="project" value="TreeGrafter"/>
</dbReference>
<keyword evidence="7" id="KW-0269">Exonuclease</keyword>
<gene>
    <name evidence="15" type="ORF">RI129_006416</name>
</gene>
<dbReference type="Pfam" id="PF07522">
    <property type="entry name" value="DRMBL"/>
    <property type="match status" value="1"/>
</dbReference>
<keyword evidence="5" id="KW-0227">DNA damage</keyword>
<comment type="similarity">
    <text evidence="2">Belongs to the DNA repair metallo-beta-lactamase (DRMBL) family.</text>
</comment>
<evidence type="ECO:0000256" key="11">
    <source>
        <dbReference type="ARBA" id="ARBA00039759"/>
    </source>
</evidence>
<feature type="compositionally biased region" description="Basic and acidic residues" evidence="13">
    <location>
        <begin position="352"/>
        <end position="376"/>
    </location>
</feature>
<evidence type="ECO:0000256" key="5">
    <source>
        <dbReference type="ARBA" id="ARBA00022763"/>
    </source>
</evidence>
<dbReference type="Gene3D" id="3.60.15.10">
    <property type="entry name" value="Ribonuclease Z/Hydroxyacylglutathione hydrolase-like"/>
    <property type="match status" value="1"/>
</dbReference>